<dbReference type="Proteomes" id="UP000177698">
    <property type="component" value="Unassembled WGS sequence"/>
</dbReference>
<organism evidence="1 2">
    <name type="scientific">Candidatus Roizmanbacteria bacterium RIFCSPLOWO2_01_FULL_37_12</name>
    <dbReference type="NCBI Taxonomy" id="1802056"/>
    <lineage>
        <taxon>Bacteria</taxon>
        <taxon>Candidatus Roizmaniibacteriota</taxon>
    </lineage>
</organism>
<reference evidence="1 2" key="1">
    <citation type="journal article" date="2016" name="Nat. Commun.">
        <title>Thousands of microbial genomes shed light on interconnected biogeochemical processes in an aquifer system.</title>
        <authorList>
            <person name="Anantharaman K."/>
            <person name="Brown C.T."/>
            <person name="Hug L.A."/>
            <person name="Sharon I."/>
            <person name="Castelle C.J."/>
            <person name="Probst A.J."/>
            <person name="Thomas B.C."/>
            <person name="Singh A."/>
            <person name="Wilkins M.J."/>
            <person name="Karaoz U."/>
            <person name="Brodie E.L."/>
            <person name="Williams K.H."/>
            <person name="Hubbard S.S."/>
            <person name="Banfield J.F."/>
        </authorList>
    </citation>
    <scope>NUCLEOTIDE SEQUENCE [LARGE SCALE GENOMIC DNA]</scope>
</reference>
<gene>
    <name evidence="1" type="ORF">A2954_01150</name>
</gene>
<dbReference type="EMBL" id="MGAG01000002">
    <property type="protein sequence ID" value="OGK42432.1"/>
    <property type="molecule type" value="Genomic_DNA"/>
</dbReference>
<name>A0A1F7IGE1_9BACT</name>
<evidence type="ECO:0000313" key="2">
    <source>
        <dbReference type="Proteomes" id="UP000177698"/>
    </source>
</evidence>
<sequence>MVTPEQSFSEKPKKLVREIAQCAVKRGGPLEALDILEEATTAIEKIGKGINTDLFIEALVGVAEAALPQLEGESLPKRKYQKTDKNPPTLSA</sequence>
<proteinExistence type="predicted"/>
<protein>
    <submittedName>
        <fullName evidence="1">Uncharacterized protein</fullName>
    </submittedName>
</protein>
<evidence type="ECO:0000313" key="1">
    <source>
        <dbReference type="EMBL" id="OGK42432.1"/>
    </source>
</evidence>
<dbReference type="STRING" id="1802056.A2954_01150"/>
<comment type="caution">
    <text evidence="1">The sequence shown here is derived from an EMBL/GenBank/DDBJ whole genome shotgun (WGS) entry which is preliminary data.</text>
</comment>
<accession>A0A1F7IGE1</accession>
<dbReference type="AlphaFoldDB" id="A0A1F7IGE1"/>